<dbReference type="Proteomes" id="UP000077552">
    <property type="component" value="Unassembled WGS sequence"/>
</dbReference>
<dbReference type="RefSeq" id="WP_068762519.1">
    <property type="nucleotide sequence ID" value="NZ_LXIE01000033.1"/>
</dbReference>
<dbReference type="EMBL" id="LXIE01000033">
    <property type="protein sequence ID" value="OAD90748.1"/>
    <property type="molecule type" value="Genomic_DNA"/>
</dbReference>
<gene>
    <name evidence="1" type="ORF">A7A78_14315</name>
</gene>
<name>A0A1A9LBT9_9FLAO</name>
<dbReference type="AlphaFoldDB" id="A0A1A9LBT9"/>
<dbReference type="STRING" id="1385699.A7A78_14315"/>
<sequence length="251" mass="27624">MAKQKGILKLKGTMGDVTYYRTADGYMAREKGGIEKSRIMNDPAFKRTRENGQEFGTAGKGGQLIRKSQRVLLRQVGDNRVIGRLVQQLMRIIKSDSINERGMRTIQDGDMSPLQGFEFNQKGKLTTVFFTGFTPTFDRPSGSYDVDIAEFVPNEAIDAPRGTTHIQLSAGVSTLDFGARKFEEGHILSPIIPYDNQTQAAFTLSSTVPAASTFPVIGVVGVSFFQEVNGQMYPLRNGVFNALSIVTVDQP</sequence>
<comment type="caution">
    <text evidence="1">The sequence shown here is derived from an EMBL/GenBank/DDBJ whole genome shotgun (WGS) entry which is preliminary data.</text>
</comment>
<reference evidence="1 2" key="1">
    <citation type="submission" date="2016-05" db="EMBL/GenBank/DDBJ databases">
        <title>Genome sequencing of Vitellibacter soesokkakensis RSSK-12.</title>
        <authorList>
            <person name="Thevarajoo S."/>
            <person name="Selvaratnam C."/>
            <person name="Goh K.M."/>
            <person name="Chan K.-G."/>
            <person name="Chong C.S."/>
        </authorList>
    </citation>
    <scope>NUCLEOTIDE SEQUENCE [LARGE SCALE GENOMIC DNA]</scope>
    <source>
        <strain evidence="1 2">RSSK-12</strain>
    </source>
</reference>
<keyword evidence="2" id="KW-1185">Reference proteome</keyword>
<evidence type="ECO:0000313" key="1">
    <source>
        <dbReference type="EMBL" id="OAD90748.1"/>
    </source>
</evidence>
<proteinExistence type="predicted"/>
<protein>
    <submittedName>
        <fullName evidence="1">Uncharacterized protein</fullName>
    </submittedName>
</protein>
<evidence type="ECO:0000313" key="2">
    <source>
        <dbReference type="Proteomes" id="UP000077552"/>
    </source>
</evidence>
<organism evidence="1 2">
    <name type="scientific">Aequorivita soesokkakensis</name>
    <dbReference type="NCBI Taxonomy" id="1385699"/>
    <lineage>
        <taxon>Bacteria</taxon>
        <taxon>Pseudomonadati</taxon>
        <taxon>Bacteroidota</taxon>
        <taxon>Flavobacteriia</taxon>
        <taxon>Flavobacteriales</taxon>
        <taxon>Flavobacteriaceae</taxon>
        <taxon>Aequorivita</taxon>
    </lineage>
</organism>
<accession>A0A1A9LBT9</accession>
<dbReference type="OrthoDB" id="645138at2"/>